<dbReference type="InterPro" id="IPR000990">
    <property type="entry name" value="Innexin"/>
</dbReference>
<dbReference type="GO" id="GO:0005886">
    <property type="term" value="C:plasma membrane"/>
    <property type="evidence" value="ECO:0007669"/>
    <property type="project" value="UniProtKB-SubCell"/>
</dbReference>
<evidence type="ECO:0000256" key="2">
    <source>
        <dbReference type="ARBA" id="ARBA00004651"/>
    </source>
</evidence>
<dbReference type="GO" id="GO:0034220">
    <property type="term" value="P:monoatomic ion transmembrane transport"/>
    <property type="evidence" value="ECO:0007669"/>
    <property type="project" value="UniProtKB-KW"/>
</dbReference>
<dbReference type="PROSITE" id="PS51013">
    <property type="entry name" value="PANNEXIN"/>
    <property type="match status" value="1"/>
</dbReference>
<evidence type="ECO:0000256" key="3">
    <source>
        <dbReference type="ARBA" id="ARBA00022448"/>
    </source>
</evidence>
<feature type="transmembrane region" description="Helical" evidence="12">
    <location>
        <begin position="189"/>
        <end position="212"/>
    </location>
</feature>
<dbReference type="Proteomes" id="UP000046395">
    <property type="component" value="Unassembled WGS sequence"/>
</dbReference>
<keyword evidence="10 12" id="KW-0472">Membrane</keyword>
<evidence type="ECO:0000256" key="8">
    <source>
        <dbReference type="ARBA" id="ARBA00022989"/>
    </source>
</evidence>
<organism evidence="13 14">
    <name type="scientific">Trichuris muris</name>
    <name type="common">Mouse whipworm</name>
    <dbReference type="NCBI Taxonomy" id="70415"/>
    <lineage>
        <taxon>Eukaryota</taxon>
        <taxon>Metazoa</taxon>
        <taxon>Ecdysozoa</taxon>
        <taxon>Nematoda</taxon>
        <taxon>Enoplea</taxon>
        <taxon>Dorylaimia</taxon>
        <taxon>Trichinellida</taxon>
        <taxon>Trichuridae</taxon>
        <taxon>Trichuris</taxon>
    </lineage>
</organism>
<evidence type="ECO:0000256" key="7">
    <source>
        <dbReference type="ARBA" id="ARBA00022949"/>
    </source>
</evidence>
<name>A0A5S6QHM8_TRIMR</name>
<evidence type="ECO:0000256" key="1">
    <source>
        <dbReference type="ARBA" id="ARBA00004610"/>
    </source>
</evidence>
<reference evidence="14" key="1">
    <citation type="submission" date="2019-12" db="UniProtKB">
        <authorList>
            <consortium name="WormBaseParasite"/>
        </authorList>
    </citation>
    <scope>IDENTIFICATION</scope>
</reference>
<evidence type="ECO:0000313" key="14">
    <source>
        <dbReference type="WBParaSite" id="TMUE_2000006911.1"/>
    </source>
</evidence>
<evidence type="ECO:0000313" key="13">
    <source>
        <dbReference type="Proteomes" id="UP000046395"/>
    </source>
</evidence>
<keyword evidence="13" id="KW-1185">Reference proteome</keyword>
<dbReference type="PANTHER" id="PTHR11893:SF36">
    <property type="entry name" value="INNEXIN-5"/>
    <property type="match status" value="1"/>
</dbReference>
<keyword evidence="4" id="KW-1003">Cell membrane</keyword>
<evidence type="ECO:0000256" key="5">
    <source>
        <dbReference type="ARBA" id="ARBA00022692"/>
    </source>
</evidence>
<gene>
    <name evidence="12" type="primary">inx</name>
</gene>
<evidence type="ECO:0000256" key="6">
    <source>
        <dbReference type="ARBA" id="ARBA00022868"/>
    </source>
</evidence>
<dbReference type="PANTHER" id="PTHR11893">
    <property type="entry name" value="INNEXIN"/>
    <property type="match status" value="1"/>
</dbReference>
<dbReference type="AlphaFoldDB" id="A0A5S6QHM8"/>
<dbReference type="Pfam" id="PF00876">
    <property type="entry name" value="Innexin"/>
    <property type="match status" value="1"/>
</dbReference>
<dbReference type="WBParaSite" id="TMUE_2000006911.1">
    <property type="protein sequence ID" value="TMUE_2000006911.1"/>
    <property type="gene ID" value="WBGene00287207"/>
</dbReference>
<keyword evidence="6" id="KW-0303">Gap junction</keyword>
<feature type="transmembrane region" description="Helical" evidence="12">
    <location>
        <begin position="276"/>
        <end position="300"/>
    </location>
</feature>
<evidence type="ECO:0000256" key="10">
    <source>
        <dbReference type="ARBA" id="ARBA00023136"/>
    </source>
</evidence>
<feature type="transmembrane region" description="Helical" evidence="12">
    <location>
        <begin position="100"/>
        <end position="119"/>
    </location>
</feature>
<keyword evidence="3 12" id="KW-0813">Transport</keyword>
<dbReference type="PRINTS" id="PR01262">
    <property type="entry name" value="INNEXIN"/>
</dbReference>
<comment type="subcellular location">
    <subcellularLocation>
        <location evidence="1">Cell junction</location>
        <location evidence="1">Gap junction</location>
    </subcellularLocation>
    <subcellularLocation>
        <location evidence="2 12">Cell membrane</location>
        <topology evidence="2 12">Multi-pass membrane protein</topology>
    </subcellularLocation>
</comment>
<accession>A0A5S6QHM8</accession>
<keyword evidence="9 12" id="KW-0406">Ion transport</keyword>
<comment type="function">
    <text evidence="12">Structural component of the gap junctions.</text>
</comment>
<evidence type="ECO:0000256" key="4">
    <source>
        <dbReference type="ARBA" id="ARBA00022475"/>
    </source>
</evidence>
<dbReference type="GO" id="GO:0005921">
    <property type="term" value="C:gap junction"/>
    <property type="evidence" value="ECO:0007669"/>
    <property type="project" value="UniProtKB-SubCell"/>
</dbReference>
<comment type="caution">
    <text evidence="12">Lacks conserved residue(s) required for the propagation of feature annotation.</text>
</comment>
<keyword evidence="7" id="KW-0965">Cell junction</keyword>
<keyword evidence="11 12" id="KW-0407">Ion channel</keyword>
<dbReference type="GO" id="GO:0005243">
    <property type="term" value="F:gap junction channel activity"/>
    <property type="evidence" value="ECO:0007669"/>
    <property type="project" value="TreeGrafter"/>
</dbReference>
<dbReference type="STRING" id="70415.A0A5S6QHM8"/>
<sequence length="475" mass="53989">MDIFGAAINALRPALDDDFVDRANYFYTPSALLIFALVISTRQWIGQPIECWVPAEFKYAWEEYTENYCYIQDTYWLPMGQSISLADAGSFEKRISYYQLVPFILGTQAVVFCAPFALWRLCNFRSGFNIDTVVSTARESALKQCRDEGPSDLALLAYFVKDVLKMKQAAKRCTRKTLSWSQLVDSGCFLTFIYSLVKVLYLVVAVLQLLFLETVLSTGGKLGSNMFPQLLRGVEWHESGAFPRVTLCEFTVRILGNVNRYTVQCVLMINMFNEKIFLLAWCWVATLLTLNLVHVIRWFLILSAPHWYIRRAVRLLFVHFNCYGPSDKAAVEQFVKKFLRSDGLLLIEKVAYHAGDVVASRLAFELFSEFTAEKEKHGLLLTDGRTEASDSFCCTGKSGPAEKGPKRYITSNRFWHPLPTARSFPRSAKPLDVYDGCEHSLCKTDTSSSRKEIQIEATKGWNPEAGFLSKRLSVS</sequence>
<keyword evidence="8 12" id="KW-1133">Transmembrane helix</keyword>
<evidence type="ECO:0000256" key="9">
    <source>
        <dbReference type="ARBA" id="ARBA00023065"/>
    </source>
</evidence>
<proteinExistence type="inferred from homology"/>
<keyword evidence="5 12" id="KW-0812">Transmembrane</keyword>
<evidence type="ECO:0000256" key="11">
    <source>
        <dbReference type="ARBA" id="ARBA00023303"/>
    </source>
</evidence>
<evidence type="ECO:0000256" key="12">
    <source>
        <dbReference type="RuleBase" id="RU010713"/>
    </source>
</evidence>
<protein>
    <recommendedName>
        <fullName evidence="12">Innexin</fullName>
    </recommendedName>
</protein>
<comment type="similarity">
    <text evidence="12">Belongs to the pannexin family.</text>
</comment>